<organism evidence="1">
    <name type="scientific">uncultured Caudovirales phage</name>
    <dbReference type="NCBI Taxonomy" id="2100421"/>
    <lineage>
        <taxon>Viruses</taxon>
        <taxon>Duplodnaviria</taxon>
        <taxon>Heunggongvirae</taxon>
        <taxon>Uroviricota</taxon>
        <taxon>Caudoviricetes</taxon>
        <taxon>Peduoviridae</taxon>
        <taxon>Maltschvirus</taxon>
        <taxon>Maltschvirus maltsch</taxon>
    </lineage>
</organism>
<reference evidence="1" key="1">
    <citation type="submission" date="2020-04" db="EMBL/GenBank/DDBJ databases">
        <authorList>
            <person name="Chiriac C."/>
            <person name="Salcher M."/>
            <person name="Ghai R."/>
            <person name="Kavagutti S V."/>
        </authorList>
    </citation>
    <scope>NUCLEOTIDE SEQUENCE</scope>
</reference>
<dbReference type="EMBL" id="LR796404">
    <property type="protein sequence ID" value="CAB4142161.1"/>
    <property type="molecule type" value="Genomic_DNA"/>
</dbReference>
<proteinExistence type="predicted"/>
<protein>
    <submittedName>
        <fullName evidence="1">Uncharacterized protein</fullName>
    </submittedName>
</protein>
<name>A0A6J5M7N7_9CAUD</name>
<accession>A0A6J5M7N7</accession>
<gene>
    <name evidence="1" type="ORF">UFOVP443_14</name>
</gene>
<evidence type="ECO:0000313" key="1">
    <source>
        <dbReference type="EMBL" id="CAB4142161.1"/>
    </source>
</evidence>
<sequence length="74" mass="8579">MARKATKALEEQGYSKLDAYCIGLYEYFCSLKRAGFAEDIAMFMITEPQAYPHWILPDPVEPDKYGNYEDEDDD</sequence>